<evidence type="ECO:0000313" key="12">
    <source>
        <dbReference type="EMBL" id="OWZ84314.1"/>
    </source>
</evidence>
<feature type="domain" description="MTTase N-terminal" evidence="10">
    <location>
        <begin position="1"/>
        <end position="117"/>
    </location>
</feature>
<feature type="binding site" evidence="8">
    <location>
        <position position="10"/>
    </location>
    <ligand>
        <name>[4Fe-4S] cluster</name>
        <dbReference type="ChEBI" id="CHEBI:49883"/>
        <label>1</label>
    </ligand>
</feature>
<dbReference type="GO" id="GO:0051539">
    <property type="term" value="F:4 iron, 4 sulfur cluster binding"/>
    <property type="evidence" value="ECO:0007669"/>
    <property type="project" value="UniProtKB-UniRule"/>
</dbReference>
<dbReference type="PANTHER" id="PTHR43837">
    <property type="entry name" value="RIBOSOMAL PROTEIN S12 METHYLTHIOTRANSFERASE RIMO"/>
    <property type="match status" value="1"/>
</dbReference>
<evidence type="ECO:0000256" key="3">
    <source>
        <dbReference type="ARBA" id="ARBA00022679"/>
    </source>
</evidence>
<dbReference type="InterPro" id="IPR058240">
    <property type="entry name" value="rSAM_sf"/>
</dbReference>
<dbReference type="PROSITE" id="PS51918">
    <property type="entry name" value="RADICAL_SAM"/>
    <property type="match status" value="1"/>
</dbReference>
<keyword evidence="12" id="KW-0689">Ribosomal protein</keyword>
<dbReference type="PROSITE" id="PS51449">
    <property type="entry name" value="MTTASE_N"/>
    <property type="match status" value="1"/>
</dbReference>
<dbReference type="HAMAP" id="MF_01865">
    <property type="entry name" value="MTTase_RimO"/>
    <property type="match status" value="1"/>
</dbReference>
<dbReference type="InterPro" id="IPR002792">
    <property type="entry name" value="TRAM_dom"/>
</dbReference>
<keyword evidence="13" id="KW-1185">Reference proteome</keyword>
<keyword evidence="2 8" id="KW-0963">Cytoplasm</keyword>
<dbReference type="Gene3D" id="3.40.50.12160">
    <property type="entry name" value="Methylthiotransferase, N-terminal domain"/>
    <property type="match status" value="1"/>
</dbReference>
<dbReference type="Pfam" id="PF00919">
    <property type="entry name" value="UPF0004"/>
    <property type="match status" value="1"/>
</dbReference>
<dbReference type="CDD" id="cd01335">
    <property type="entry name" value="Radical_SAM"/>
    <property type="match status" value="1"/>
</dbReference>
<keyword evidence="5 8" id="KW-0479">Metal-binding</keyword>
<name>A0A226C129_9FIRM</name>
<dbReference type="Pfam" id="PF04055">
    <property type="entry name" value="Radical_SAM"/>
    <property type="match status" value="1"/>
</dbReference>
<evidence type="ECO:0000313" key="13">
    <source>
        <dbReference type="Proteomes" id="UP000214588"/>
    </source>
</evidence>
<dbReference type="SFLD" id="SFLDS00029">
    <property type="entry name" value="Radical_SAM"/>
    <property type="match status" value="1"/>
</dbReference>
<dbReference type="InterPro" id="IPR013848">
    <property type="entry name" value="Methylthiotransferase_N"/>
</dbReference>
<evidence type="ECO:0000256" key="6">
    <source>
        <dbReference type="ARBA" id="ARBA00023004"/>
    </source>
</evidence>
<accession>A0A226C129</accession>
<dbReference type="Proteomes" id="UP000214588">
    <property type="component" value="Unassembled WGS sequence"/>
</dbReference>
<comment type="cofactor">
    <cofactor evidence="8">
        <name>[4Fe-4S] cluster</name>
        <dbReference type="ChEBI" id="CHEBI:49883"/>
    </cofactor>
    <text evidence="8">Binds 2 [4Fe-4S] clusters. One cluster is coordinated with 3 cysteines and an exchangeable S-adenosyl-L-methionine.</text>
</comment>
<dbReference type="Pfam" id="PF18693">
    <property type="entry name" value="TRAM_2"/>
    <property type="match status" value="1"/>
</dbReference>
<feature type="binding site" evidence="8">
    <location>
        <position position="46"/>
    </location>
    <ligand>
        <name>[4Fe-4S] cluster</name>
        <dbReference type="ChEBI" id="CHEBI:49883"/>
        <label>1</label>
    </ligand>
</feature>
<dbReference type="Gene3D" id="3.80.30.20">
    <property type="entry name" value="tm_1862 like domain"/>
    <property type="match status" value="1"/>
</dbReference>
<dbReference type="PROSITE" id="PS01278">
    <property type="entry name" value="MTTASE_RADICAL"/>
    <property type="match status" value="1"/>
</dbReference>
<evidence type="ECO:0000259" key="11">
    <source>
        <dbReference type="PROSITE" id="PS51918"/>
    </source>
</evidence>
<dbReference type="NCBIfam" id="TIGR00089">
    <property type="entry name" value="MiaB/RimO family radical SAM methylthiotransferase"/>
    <property type="match status" value="1"/>
</dbReference>
<dbReference type="EC" id="2.8.4.4" evidence="8"/>
<dbReference type="SFLD" id="SFLDG01082">
    <property type="entry name" value="B12-binding_domain_containing"/>
    <property type="match status" value="1"/>
</dbReference>
<evidence type="ECO:0000256" key="5">
    <source>
        <dbReference type="ARBA" id="ARBA00022723"/>
    </source>
</evidence>
<evidence type="ECO:0000256" key="8">
    <source>
        <dbReference type="HAMAP-Rule" id="MF_01865"/>
    </source>
</evidence>
<feature type="domain" description="Radical SAM core" evidence="11">
    <location>
        <begin position="139"/>
        <end position="369"/>
    </location>
</feature>
<keyword evidence="7 8" id="KW-0411">Iron-sulfur</keyword>
<dbReference type="GO" id="GO:0103039">
    <property type="term" value="F:protein methylthiotransferase activity"/>
    <property type="evidence" value="ECO:0007669"/>
    <property type="project" value="UniProtKB-EC"/>
</dbReference>
<dbReference type="Gene3D" id="2.40.50.140">
    <property type="entry name" value="Nucleic acid-binding proteins"/>
    <property type="match status" value="1"/>
</dbReference>
<dbReference type="InterPro" id="IPR007197">
    <property type="entry name" value="rSAM"/>
</dbReference>
<gene>
    <name evidence="8 12" type="primary">rimO</name>
    <name evidence="12" type="ORF">CDO51_04415</name>
</gene>
<keyword evidence="12" id="KW-0687">Ribonucleoprotein</keyword>
<dbReference type="InterPro" id="IPR023404">
    <property type="entry name" value="rSAM_horseshoe"/>
</dbReference>
<dbReference type="SFLD" id="SFLDF00274">
    <property type="entry name" value="ribosomal_protein_S12_methylth"/>
    <property type="match status" value="1"/>
</dbReference>
<protein>
    <recommendedName>
        <fullName evidence="8">Ribosomal protein uS12 methylthiotransferase RimO</fullName>
        <shortName evidence="8">uS12 MTTase</shortName>
        <shortName evidence="8">uS12 methylthiotransferase</shortName>
        <ecNumber evidence="8">2.8.4.4</ecNumber>
    </recommendedName>
    <alternativeName>
        <fullName evidence="8">Ribosomal protein uS12 (aspartate-C(3))-methylthiotransferase</fullName>
    </alternativeName>
    <alternativeName>
        <fullName evidence="8">Ribosome maturation factor RimO</fullName>
    </alternativeName>
</protein>
<proteinExistence type="inferred from homology"/>
<evidence type="ECO:0000256" key="4">
    <source>
        <dbReference type="ARBA" id="ARBA00022691"/>
    </source>
</evidence>
<dbReference type="InterPro" id="IPR012340">
    <property type="entry name" value="NA-bd_OB-fold"/>
</dbReference>
<feature type="binding site" evidence="8">
    <location>
        <position position="160"/>
    </location>
    <ligand>
        <name>[4Fe-4S] cluster</name>
        <dbReference type="ChEBI" id="CHEBI:49883"/>
        <label>2</label>
        <note>4Fe-4S-S-AdoMet</note>
    </ligand>
</feature>
<keyword evidence="6 8" id="KW-0408">Iron</keyword>
<organism evidence="12 13">
    <name type="scientific">Natranaerobius trueperi</name>
    <dbReference type="NCBI Taxonomy" id="759412"/>
    <lineage>
        <taxon>Bacteria</taxon>
        <taxon>Bacillati</taxon>
        <taxon>Bacillota</taxon>
        <taxon>Clostridia</taxon>
        <taxon>Natranaerobiales</taxon>
        <taxon>Natranaerobiaceae</taxon>
        <taxon>Natranaerobius</taxon>
    </lineage>
</organism>
<keyword evidence="3 8" id="KW-0808">Transferase</keyword>
<dbReference type="InterPro" id="IPR005840">
    <property type="entry name" value="Ribosomal_uS12_MeSTrfase_RimO"/>
</dbReference>
<sequence>MEVGILSLGCAKNQVDTEVMQGVLKENKYQLTDDYYSADIVIINTCGFIDDAKKESIDHILEVAKLRSQGKIKALIVAGCLSQRYQESIKEEIPEIDALIGTENMDRIGEVISSVLQGEFVSYLERRKINDKVMPREPYTFSHSVYVKIAEGCNNHCSYCAIPIIRGQYRSRSIEGIEKEVISFIEKGAKEINLIAQDTTYYGKDLYGSYKLAELLERIASLEGDFWVRVLYGYPTRITDELIEVINKHDKICSYLDIPLQHVSDNVLKGMNRGGNENQIRDLVYKLRDQIPNLTLRTSFIVGFPGETEDDFNKLLSFIEEVEFDHVGVFRYSKEEDTKAYEMKQEVSEEIKEDRYMRTMELQQSITRQKNEEKVGKFLKVLIDEKLDDEPTTSVARGKMHAPEVDGSIIVPNCNASVGEFVDIEVIHALDYDLIGEMTNELSE</sequence>
<evidence type="ECO:0000256" key="1">
    <source>
        <dbReference type="ARBA" id="ARBA00022485"/>
    </source>
</evidence>
<comment type="function">
    <text evidence="8">Catalyzes the methylthiolation of an aspartic acid residue of ribosomal protein uS12.</text>
</comment>
<dbReference type="InterPro" id="IPR006638">
    <property type="entry name" value="Elp3/MiaA/NifB-like_rSAM"/>
</dbReference>
<dbReference type="PROSITE" id="PS50926">
    <property type="entry name" value="TRAM"/>
    <property type="match status" value="1"/>
</dbReference>
<feature type="binding site" evidence="8">
    <location>
        <position position="80"/>
    </location>
    <ligand>
        <name>[4Fe-4S] cluster</name>
        <dbReference type="ChEBI" id="CHEBI:49883"/>
        <label>1</label>
    </ligand>
</feature>
<dbReference type="OrthoDB" id="9805215at2"/>
<comment type="caution">
    <text evidence="12">The sequence shown here is derived from an EMBL/GenBank/DDBJ whole genome shotgun (WGS) entry which is preliminary data.</text>
</comment>
<evidence type="ECO:0000256" key="2">
    <source>
        <dbReference type="ARBA" id="ARBA00022490"/>
    </source>
</evidence>
<feature type="binding site" evidence="8">
    <location>
        <position position="153"/>
    </location>
    <ligand>
        <name>[4Fe-4S] cluster</name>
        <dbReference type="ChEBI" id="CHEBI:49883"/>
        <label>2</label>
        <note>4Fe-4S-S-AdoMet</note>
    </ligand>
</feature>
<comment type="catalytic activity">
    <reaction evidence="8">
        <text>L-aspartate(89)-[ribosomal protein uS12]-hydrogen + (sulfur carrier)-SH + AH2 + 2 S-adenosyl-L-methionine = 3-methylsulfanyl-L-aspartate(89)-[ribosomal protein uS12]-hydrogen + (sulfur carrier)-H + 5'-deoxyadenosine + L-methionine + A + S-adenosyl-L-homocysteine + 2 H(+)</text>
        <dbReference type="Rhea" id="RHEA:37087"/>
        <dbReference type="Rhea" id="RHEA-COMP:10460"/>
        <dbReference type="Rhea" id="RHEA-COMP:10461"/>
        <dbReference type="Rhea" id="RHEA-COMP:14737"/>
        <dbReference type="Rhea" id="RHEA-COMP:14739"/>
        <dbReference type="ChEBI" id="CHEBI:13193"/>
        <dbReference type="ChEBI" id="CHEBI:15378"/>
        <dbReference type="ChEBI" id="CHEBI:17319"/>
        <dbReference type="ChEBI" id="CHEBI:17499"/>
        <dbReference type="ChEBI" id="CHEBI:29917"/>
        <dbReference type="ChEBI" id="CHEBI:29961"/>
        <dbReference type="ChEBI" id="CHEBI:57844"/>
        <dbReference type="ChEBI" id="CHEBI:57856"/>
        <dbReference type="ChEBI" id="CHEBI:59789"/>
        <dbReference type="ChEBI" id="CHEBI:64428"/>
        <dbReference type="ChEBI" id="CHEBI:73599"/>
        <dbReference type="EC" id="2.8.4.4"/>
    </reaction>
</comment>
<reference evidence="12 13" key="1">
    <citation type="submission" date="2017-06" db="EMBL/GenBank/DDBJ databases">
        <title>Draft Genome Sequence of Natranaerobius trueperi halophilic, alkalithermophilic bacteria from soda lakes.</title>
        <authorList>
            <person name="Zhao B."/>
        </authorList>
    </citation>
    <scope>NUCLEOTIDE SEQUENCE [LARGE SCALE GENOMIC DNA]</scope>
    <source>
        <strain evidence="12 13">DSM 18760</strain>
    </source>
</reference>
<evidence type="ECO:0000259" key="10">
    <source>
        <dbReference type="PROSITE" id="PS51449"/>
    </source>
</evidence>
<feature type="domain" description="TRAM" evidence="9">
    <location>
        <begin position="372"/>
        <end position="440"/>
    </location>
</feature>
<evidence type="ECO:0000259" key="9">
    <source>
        <dbReference type="PROSITE" id="PS50926"/>
    </source>
</evidence>
<evidence type="ECO:0000256" key="7">
    <source>
        <dbReference type="ARBA" id="ARBA00023014"/>
    </source>
</evidence>
<dbReference type="SUPFAM" id="SSF102114">
    <property type="entry name" value="Radical SAM enzymes"/>
    <property type="match status" value="1"/>
</dbReference>
<dbReference type="InterPro" id="IPR020612">
    <property type="entry name" value="Methylthiotransferase_CS"/>
</dbReference>
<dbReference type="FunFam" id="3.80.30.20:FF:000001">
    <property type="entry name" value="tRNA-2-methylthio-N(6)-dimethylallyladenosine synthase 2"/>
    <property type="match status" value="1"/>
</dbReference>
<dbReference type="SFLD" id="SFLDG01061">
    <property type="entry name" value="methylthiotransferase"/>
    <property type="match status" value="1"/>
</dbReference>
<dbReference type="GO" id="GO:0035599">
    <property type="term" value="F:aspartic acid methylthiotransferase activity"/>
    <property type="evidence" value="ECO:0007669"/>
    <property type="project" value="TreeGrafter"/>
</dbReference>
<dbReference type="EMBL" id="NIQC01000006">
    <property type="protein sequence ID" value="OWZ84314.1"/>
    <property type="molecule type" value="Genomic_DNA"/>
</dbReference>
<keyword evidence="1 8" id="KW-0004">4Fe-4S</keyword>
<dbReference type="AlphaFoldDB" id="A0A226C129"/>
<dbReference type="GO" id="GO:0005829">
    <property type="term" value="C:cytosol"/>
    <property type="evidence" value="ECO:0007669"/>
    <property type="project" value="TreeGrafter"/>
</dbReference>
<dbReference type="GO" id="GO:0005840">
    <property type="term" value="C:ribosome"/>
    <property type="evidence" value="ECO:0007669"/>
    <property type="project" value="UniProtKB-KW"/>
</dbReference>
<dbReference type="InterPro" id="IPR038135">
    <property type="entry name" value="Methylthiotransferase_N_sf"/>
</dbReference>
<dbReference type="GO" id="GO:0046872">
    <property type="term" value="F:metal ion binding"/>
    <property type="evidence" value="ECO:0007669"/>
    <property type="project" value="UniProtKB-KW"/>
</dbReference>
<feature type="binding site" evidence="8">
    <location>
        <position position="157"/>
    </location>
    <ligand>
        <name>[4Fe-4S] cluster</name>
        <dbReference type="ChEBI" id="CHEBI:49883"/>
        <label>2</label>
        <note>4Fe-4S-S-AdoMet</note>
    </ligand>
</feature>
<dbReference type="SMART" id="SM00729">
    <property type="entry name" value="Elp3"/>
    <property type="match status" value="1"/>
</dbReference>
<dbReference type="PANTHER" id="PTHR43837:SF1">
    <property type="entry name" value="RIBOSOMAL PROTEIN US12 METHYLTHIOTRANSFERASE RIMO"/>
    <property type="match status" value="1"/>
</dbReference>
<dbReference type="GO" id="GO:0140101">
    <property type="term" value="F:catalytic activity, acting on a tRNA"/>
    <property type="evidence" value="ECO:0007669"/>
    <property type="project" value="UniProtKB-ARBA"/>
</dbReference>
<dbReference type="NCBIfam" id="TIGR01125">
    <property type="entry name" value="30S ribosomal protein S12 methylthiotransferase RimO"/>
    <property type="match status" value="1"/>
</dbReference>
<keyword evidence="4 8" id="KW-0949">S-adenosyl-L-methionine</keyword>
<comment type="similarity">
    <text evidence="8">Belongs to the methylthiotransferase family. RimO subfamily.</text>
</comment>
<comment type="subcellular location">
    <subcellularLocation>
        <location evidence="8">Cytoplasm</location>
    </subcellularLocation>
</comment>
<dbReference type="InterPro" id="IPR005839">
    <property type="entry name" value="Methylthiotransferase"/>
</dbReference>
<dbReference type="GO" id="GO:0035600">
    <property type="term" value="P:tRNA methylthiolation"/>
    <property type="evidence" value="ECO:0007669"/>
    <property type="project" value="UniProtKB-ARBA"/>
</dbReference>